<dbReference type="RefSeq" id="WP_002433858.1">
    <property type="nucleotide sequence ID" value="NZ_BAFF01000001.1"/>
</dbReference>
<comment type="caution">
    <text evidence="1">The sequence shown here is derived from an EMBL/GenBank/DDBJ whole genome shotgun (WGS) entry which is preliminary data.</text>
</comment>
<gene>
    <name evidence="1" type="primary">yeaO</name>
    <name evidence="1" type="ORF">EH105704_01_01690</name>
</gene>
<dbReference type="InterPro" id="IPR052552">
    <property type="entry name" value="YeaO-like"/>
</dbReference>
<dbReference type="Proteomes" id="UP000010297">
    <property type="component" value="Unassembled WGS sequence"/>
</dbReference>
<evidence type="ECO:0000313" key="2">
    <source>
        <dbReference type="Proteomes" id="UP000010297"/>
    </source>
</evidence>
<dbReference type="PANTHER" id="PTHR36849:SF1">
    <property type="entry name" value="CYTOPLASMIC PROTEIN"/>
    <property type="match status" value="1"/>
</dbReference>
<proteinExistence type="predicted"/>
<dbReference type="PANTHER" id="PTHR36849">
    <property type="entry name" value="CYTOPLASMIC PROTEIN-RELATED"/>
    <property type="match status" value="1"/>
</dbReference>
<dbReference type="eggNOG" id="COG3189">
    <property type="taxonomic scope" value="Bacteria"/>
</dbReference>
<evidence type="ECO:0000313" key="1">
    <source>
        <dbReference type="EMBL" id="GAB50164.1"/>
    </source>
</evidence>
<keyword evidence="2" id="KW-1185">Reference proteome</keyword>
<dbReference type="EMBL" id="BAFF01000001">
    <property type="protein sequence ID" value="GAB50164.1"/>
    <property type="molecule type" value="Genomic_DNA"/>
</dbReference>
<dbReference type="AlphaFoldDB" id="H5UZ10"/>
<sequence>MITCKRVYEEAREEDGYRVLVDRLWPRGLKKSDVAMDAWNKSLAPSTTLRKAFHSETIDFAEFSRQYRAELATQTDEIAQLAERARAGQVTLLYGAKNTEQNHARVLAEVLNESLSAEKSSGR</sequence>
<dbReference type="Pfam" id="PF22752">
    <property type="entry name" value="DUF488-N3i"/>
    <property type="match status" value="1"/>
</dbReference>
<name>H5UZ10_ATLHE</name>
<reference evidence="1 2" key="1">
    <citation type="submission" date="2012-02" db="EMBL/GenBank/DDBJ databases">
        <title>Whole genome shotgun sequence of Escherichia hermannii NBRC 105704.</title>
        <authorList>
            <person name="Yoshida I."/>
            <person name="Hosoyama A."/>
            <person name="Tsuchikane K."/>
            <person name="Katsumata H."/>
            <person name="Yamazaki S."/>
            <person name="Fujita N."/>
        </authorList>
    </citation>
    <scope>NUCLEOTIDE SEQUENCE [LARGE SCALE GENOMIC DNA]</scope>
    <source>
        <strain evidence="1 2">NBRC 105704</strain>
    </source>
</reference>
<organism evidence="1 2">
    <name type="scientific">Atlantibacter hermannii NBRC 105704</name>
    <dbReference type="NCBI Taxonomy" id="1115512"/>
    <lineage>
        <taxon>Bacteria</taxon>
        <taxon>Pseudomonadati</taxon>
        <taxon>Pseudomonadota</taxon>
        <taxon>Gammaproteobacteria</taxon>
        <taxon>Enterobacterales</taxon>
        <taxon>Enterobacteriaceae</taxon>
        <taxon>Atlantibacter</taxon>
    </lineage>
</organism>
<accession>H5UZ10</accession>
<protein>
    <recommendedName>
        <fullName evidence="3">MarR family transcriptional regulator</fullName>
    </recommendedName>
</protein>
<dbReference type="GeneID" id="92828803"/>
<evidence type="ECO:0008006" key="3">
    <source>
        <dbReference type="Google" id="ProtNLM"/>
    </source>
</evidence>